<proteinExistence type="predicted"/>
<gene>
    <name evidence="1" type="ORF">BDY19DRAFT_923983</name>
</gene>
<accession>A0ACB8UGK4</accession>
<organism evidence="1 2">
    <name type="scientific">Irpex rosettiformis</name>
    <dbReference type="NCBI Taxonomy" id="378272"/>
    <lineage>
        <taxon>Eukaryota</taxon>
        <taxon>Fungi</taxon>
        <taxon>Dikarya</taxon>
        <taxon>Basidiomycota</taxon>
        <taxon>Agaricomycotina</taxon>
        <taxon>Agaricomycetes</taxon>
        <taxon>Polyporales</taxon>
        <taxon>Irpicaceae</taxon>
        <taxon>Irpex</taxon>
    </lineage>
</organism>
<keyword evidence="2" id="KW-1185">Reference proteome</keyword>
<comment type="caution">
    <text evidence="1">The sequence shown here is derived from an EMBL/GenBank/DDBJ whole genome shotgun (WGS) entry which is preliminary data.</text>
</comment>
<evidence type="ECO:0000313" key="2">
    <source>
        <dbReference type="Proteomes" id="UP001055072"/>
    </source>
</evidence>
<sequence length="625" mass="71862">MSNREIELDLSDQQPRLLLEAPEPRNDDYDALAQRNASQPMLRLSNEVLGIIFEFLRELSPLRLGYPKDSWTKEDRLVAYRLGWAGATHVCRRMRQVALLYPALWSEVVVRGSCIQWLPEVLQRSRDMPIEFSLFSSTEDRGEVLATLLQPTVMSRVKSLFTRDNHWLPVLQVLLNNPAPHLENLDLTLEESYRMGAMLPEELFSSCAPCIRHLSLEGFNLTWSSFAFPTLTHLSIIRPAVEPGATYSTDYIWKPDETHKNREHEGLDSSMKSVVNTLRSLPLLQHLTLEHALPTKNIDVADLPRISLPHLKKLTIKHHTSGSCFSLLDLLDVEQLRYFELASTVSAKPRGEILRQYYHSLSQFLSNLAHRSPTPITGLNFGFHKDALTLLADVRPSWIKERYQPYCPIRGCTIFDISLRYAKDSGSPEVYQHRHACLEPILDVLPLSELDYVSFEDRIIPEHWGHIADYALWGNILDRCSSVREVCSDSVAITFLLPLLASRNISTWSFPTPPEPRTPAFPLLEELSIVTDERYSEQDYVIKRHFAEGVEMPAKETFWFPYEVFLDTVRQCLLSRSGHVPLLKKFYIYIPAFPRNAIWSSKVVYDFDVLFDETAEKTRLSTSCY</sequence>
<protein>
    <submittedName>
        <fullName evidence="1">Uncharacterized protein</fullName>
    </submittedName>
</protein>
<dbReference type="Proteomes" id="UP001055072">
    <property type="component" value="Unassembled WGS sequence"/>
</dbReference>
<dbReference type="EMBL" id="MU274902">
    <property type="protein sequence ID" value="KAI0093483.1"/>
    <property type="molecule type" value="Genomic_DNA"/>
</dbReference>
<evidence type="ECO:0000313" key="1">
    <source>
        <dbReference type="EMBL" id="KAI0093483.1"/>
    </source>
</evidence>
<reference evidence="1" key="1">
    <citation type="journal article" date="2021" name="Environ. Microbiol.">
        <title>Gene family expansions and transcriptome signatures uncover fungal adaptations to wood decay.</title>
        <authorList>
            <person name="Hage H."/>
            <person name="Miyauchi S."/>
            <person name="Viragh M."/>
            <person name="Drula E."/>
            <person name="Min B."/>
            <person name="Chaduli D."/>
            <person name="Navarro D."/>
            <person name="Favel A."/>
            <person name="Norest M."/>
            <person name="Lesage-Meessen L."/>
            <person name="Balint B."/>
            <person name="Merenyi Z."/>
            <person name="de Eugenio L."/>
            <person name="Morin E."/>
            <person name="Martinez A.T."/>
            <person name="Baldrian P."/>
            <person name="Stursova M."/>
            <person name="Martinez M.J."/>
            <person name="Novotny C."/>
            <person name="Magnuson J.K."/>
            <person name="Spatafora J.W."/>
            <person name="Maurice S."/>
            <person name="Pangilinan J."/>
            <person name="Andreopoulos W."/>
            <person name="LaButti K."/>
            <person name="Hundley H."/>
            <person name="Na H."/>
            <person name="Kuo A."/>
            <person name="Barry K."/>
            <person name="Lipzen A."/>
            <person name="Henrissat B."/>
            <person name="Riley R."/>
            <person name="Ahrendt S."/>
            <person name="Nagy L.G."/>
            <person name="Grigoriev I.V."/>
            <person name="Martin F."/>
            <person name="Rosso M.N."/>
        </authorList>
    </citation>
    <scope>NUCLEOTIDE SEQUENCE</scope>
    <source>
        <strain evidence="1">CBS 384.51</strain>
    </source>
</reference>
<name>A0ACB8UGK4_9APHY</name>